<protein>
    <submittedName>
        <fullName evidence="2">Type II secretory pathway pseudopilin PulG</fullName>
    </submittedName>
</protein>
<feature type="transmembrane region" description="Helical" evidence="1">
    <location>
        <begin position="20"/>
        <end position="40"/>
    </location>
</feature>
<dbReference type="EMBL" id="JACIFZ010000006">
    <property type="protein sequence ID" value="MBB4223955.1"/>
    <property type="molecule type" value="Genomic_DNA"/>
</dbReference>
<dbReference type="Proteomes" id="UP000524450">
    <property type="component" value="Unassembled WGS sequence"/>
</dbReference>
<gene>
    <name evidence="2" type="ORF">GGD71_004746</name>
</gene>
<evidence type="ECO:0000313" key="3">
    <source>
        <dbReference type="Proteomes" id="UP000524450"/>
    </source>
</evidence>
<reference evidence="2 3" key="1">
    <citation type="submission" date="2020-08" db="EMBL/GenBank/DDBJ databases">
        <title>Genomic Encyclopedia of Type Strains, Phase IV (KMG-V): Genome sequencing to study the core and pangenomes of soil and plant-associated prokaryotes.</title>
        <authorList>
            <person name="Whitman W."/>
        </authorList>
    </citation>
    <scope>NUCLEOTIDE SEQUENCE [LARGE SCALE GENOMIC DNA]</scope>
    <source>
        <strain evidence="2 3">34/80</strain>
    </source>
</reference>
<evidence type="ECO:0000256" key="1">
    <source>
        <dbReference type="SAM" id="Phobius"/>
    </source>
</evidence>
<sequence length="213" mass="24200">MSQLITFLGKFNPDDFNKVVLAIVALISLIVAPIVQFAIARRQLRTQEALAKRQLDAQEQIAARQLLLQQQLASRQIADSISSRRQVWIDEIRKDVSEMVTLFGRVGELRHLMSQQESSDQKKTFGELSAAQLRGHELSMRVRLRLNPGESKHNDFVDLMRKLGDSIGQLPPDATPGKWAASQELFAKVRAEVIQHLQGILKDEWERIKRGEV</sequence>
<dbReference type="RefSeq" id="WP_184641038.1">
    <property type="nucleotide sequence ID" value="NZ_JACIFZ010000006.1"/>
</dbReference>
<name>A0A840FUW8_9BURK</name>
<keyword evidence="1" id="KW-0472">Membrane</keyword>
<dbReference type="AlphaFoldDB" id="A0A840FUW8"/>
<keyword evidence="1" id="KW-1133">Transmembrane helix</keyword>
<comment type="caution">
    <text evidence="2">The sequence shown here is derived from an EMBL/GenBank/DDBJ whole genome shotgun (WGS) entry which is preliminary data.</text>
</comment>
<accession>A0A840FUW8</accession>
<keyword evidence="1" id="KW-0812">Transmembrane</keyword>
<evidence type="ECO:0000313" key="2">
    <source>
        <dbReference type="EMBL" id="MBB4223955.1"/>
    </source>
</evidence>
<organism evidence="2 3">
    <name type="scientific">Variovorax guangxiensis</name>
    <dbReference type="NCBI Taxonomy" id="1775474"/>
    <lineage>
        <taxon>Bacteria</taxon>
        <taxon>Pseudomonadati</taxon>
        <taxon>Pseudomonadota</taxon>
        <taxon>Betaproteobacteria</taxon>
        <taxon>Burkholderiales</taxon>
        <taxon>Comamonadaceae</taxon>
        <taxon>Variovorax</taxon>
    </lineage>
</organism>
<proteinExistence type="predicted"/>